<dbReference type="EMBL" id="JBHULD010000014">
    <property type="protein sequence ID" value="MFD2555098.1"/>
    <property type="molecule type" value="Genomic_DNA"/>
</dbReference>
<comment type="caution">
    <text evidence="8">The sequence shown here is derived from an EMBL/GenBank/DDBJ whole genome shotgun (WGS) entry which is preliminary data.</text>
</comment>
<dbReference type="Gene3D" id="1.25.40.390">
    <property type="match status" value="1"/>
</dbReference>
<keyword evidence="5" id="KW-0998">Cell outer membrane</keyword>
<dbReference type="RefSeq" id="WP_210353464.1">
    <property type="nucleotide sequence ID" value="NZ_JAEQMU010000001.1"/>
</dbReference>
<evidence type="ECO:0000256" key="3">
    <source>
        <dbReference type="ARBA" id="ARBA00022729"/>
    </source>
</evidence>
<dbReference type="Proteomes" id="UP001597440">
    <property type="component" value="Unassembled WGS sequence"/>
</dbReference>
<name>A0ABW5L2T6_9SPHI</name>
<evidence type="ECO:0000256" key="5">
    <source>
        <dbReference type="ARBA" id="ARBA00023237"/>
    </source>
</evidence>
<keyword evidence="3" id="KW-0732">Signal</keyword>
<comment type="similarity">
    <text evidence="2">Belongs to the SusD family.</text>
</comment>
<comment type="subcellular location">
    <subcellularLocation>
        <location evidence="1">Cell outer membrane</location>
    </subcellularLocation>
</comment>
<protein>
    <submittedName>
        <fullName evidence="8">RagB/SusD family nutrient uptake outer membrane protein</fullName>
    </submittedName>
</protein>
<proteinExistence type="inferred from homology"/>
<evidence type="ECO:0000259" key="6">
    <source>
        <dbReference type="Pfam" id="PF07980"/>
    </source>
</evidence>
<keyword evidence="9" id="KW-1185">Reference proteome</keyword>
<dbReference type="Pfam" id="PF07980">
    <property type="entry name" value="SusD_RagB"/>
    <property type="match status" value="1"/>
</dbReference>
<organism evidence="8 9">
    <name type="scientific">Sphingobacterium tabacisoli</name>
    <dbReference type="NCBI Taxonomy" id="2044855"/>
    <lineage>
        <taxon>Bacteria</taxon>
        <taxon>Pseudomonadati</taxon>
        <taxon>Bacteroidota</taxon>
        <taxon>Sphingobacteriia</taxon>
        <taxon>Sphingobacteriales</taxon>
        <taxon>Sphingobacteriaceae</taxon>
        <taxon>Sphingobacterium</taxon>
    </lineage>
</organism>
<evidence type="ECO:0000313" key="8">
    <source>
        <dbReference type="EMBL" id="MFD2555098.1"/>
    </source>
</evidence>
<dbReference type="InterPro" id="IPR011990">
    <property type="entry name" value="TPR-like_helical_dom_sf"/>
</dbReference>
<dbReference type="SUPFAM" id="SSF48452">
    <property type="entry name" value="TPR-like"/>
    <property type="match status" value="1"/>
</dbReference>
<reference evidence="9" key="1">
    <citation type="journal article" date="2019" name="Int. J. Syst. Evol. Microbiol.">
        <title>The Global Catalogue of Microorganisms (GCM) 10K type strain sequencing project: providing services to taxonomists for standard genome sequencing and annotation.</title>
        <authorList>
            <consortium name="The Broad Institute Genomics Platform"/>
            <consortium name="The Broad Institute Genome Sequencing Center for Infectious Disease"/>
            <person name="Wu L."/>
            <person name="Ma J."/>
        </authorList>
    </citation>
    <scope>NUCLEOTIDE SEQUENCE [LARGE SCALE GENOMIC DNA]</scope>
    <source>
        <strain evidence="9">KCTC 52298</strain>
    </source>
</reference>
<evidence type="ECO:0000256" key="1">
    <source>
        <dbReference type="ARBA" id="ARBA00004442"/>
    </source>
</evidence>
<evidence type="ECO:0000256" key="2">
    <source>
        <dbReference type="ARBA" id="ARBA00006275"/>
    </source>
</evidence>
<evidence type="ECO:0000313" key="9">
    <source>
        <dbReference type="Proteomes" id="UP001597440"/>
    </source>
</evidence>
<keyword evidence="4" id="KW-0472">Membrane</keyword>
<gene>
    <name evidence="8" type="ORF">ACFSQW_11895</name>
</gene>
<accession>A0ABW5L2T6</accession>
<dbReference type="InterPro" id="IPR033985">
    <property type="entry name" value="SusD-like_N"/>
</dbReference>
<feature type="domain" description="RagB/SusD" evidence="6">
    <location>
        <begin position="331"/>
        <end position="407"/>
    </location>
</feature>
<evidence type="ECO:0000259" key="7">
    <source>
        <dbReference type="Pfam" id="PF14322"/>
    </source>
</evidence>
<sequence length="451" mass="50963">MKNCILLIIGCAFFTLVSCKKYLDLKPDASIAVPETMADIRGLLNDVSNLNVFASSLLENGTDDYYLDDNTLRNMSETDQGMYLWKKNYPAIDLSGDWYKGYRAVMTANVALEALDRIKMGAESEKKTMRGEALFTRALAHYCEAQVYTEIGQPGSDTKPGIPIRLTSDYAVVSQRGTVAENVSAILKDLNEALDLLPETAVSKVKPTKAAAYALLSRIYLSFNQYELAEKYADASLKLYRKVTDLNTLDLESMSPFPINHNEIIYAVYGVTGNLLLQNSANVNRELYEQYADHDLRKSAYFYDKGNGHIGLKGNYPGTFSTLFFGLTTDEVLLISAECAARNGNLNKAAEQLNNLLTYKWRLGTYIPISFSDKEQAINLILNERRKELIFRGVRWSDIKRLNREQGRDIVLQRKDDSGNVIAELPPNDSRYYYLIPEEVIRQTVMQQNVR</sequence>
<dbReference type="Pfam" id="PF14322">
    <property type="entry name" value="SusD-like_3"/>
    <property type="match status" value="1"/>
</dbReference>
<dbReference type="PROSITE" id="PS51257">
    <property type="entry name" value="PROKAR_LIPOPROTEIN"/>
    <property type="match status" value="1"/>
</dbReference>
<feature type="domain" description="SusD-like N-terminal" evidence="7">
    <location>
        <begin position="21"/>
        <end position="221"/>
    </location>
</feature>
<dbReference type="InterPro" id="IPR012944">
    <property type="entry name" value="SusD_RagB_dom"/>
</dbReference>
<evidence type="ECO:0000256" key="4">
    <source>
        <dbReference type="ARBA" id="ARBA00023136"/>
    </source>
</evidence>